<protein>
    <submittedName>
        <fullName evidence="1">Uncharacterized protein</fullName>
    </submittedName>
</protein>
<proteinExistence type="predicted"/>
<dbReference type="AlphaFoldDB" id="A0A1M7D6N0"/>
<accession>A0A1M7D6N0</accession>
<organism evidence="1 2">
    <name type="scientific">Xylanibacter ruminicola</name>
    <name type="common">Prevotella ruminicola</name>
    <dbReference type="NCBI Taxonomy" id="839"/>
    <lineage>
        <taxon>Bacteria</taxon>
        <taxon>Pseudomonadati</taxon>
        <taxon>Bacteroidota</taxon>
        <taxon>Bacteroidia</taxon>
        <taxon>Bacteroidales</taxon>
        <taxon>Prevotellaceae</taxon>
        <taxon>Xylanibacter</taxon>
    </lineage>
</organism>
<sequence>MSLESKKNDLGIAPTLKNMEIGDKTAFPIEMMNSVKNTASNIKIIEKKVFKTKQLNAVRLIQVTRVA</sequence>
<reference evidence="1 2" key="1">
    <citation type="submission" date="2016-11" db="EMBL/GenBank/DDBJ databases">
        <authorList>
            <person name="Jaros S."/>
            <person name="Januszkiewicz K."/>
            <person name="Wedrychowicz H."/>
        </authorList>
    </citation>
    <scope>NUCLEOTIDE SEQUENCE [LARGE SCALE GENOMIC DNA]</scope>
    <source>
        <strain evidence="1 2">BPI-34</strain>
    </source>
</reference>
<name>A0A1M7D6N0_XYLRU</name>
<dbReference type="RefSeq" id="WP_139294609.1">
    <property type="nucleotide sequence ID" value="NZ_FRCJ01000001.1"/>
</dbReference>
<gene>
    <name evidence="1" type="ORF">SAMN04488494_0645</name>
</gene>
<evidence type="ECO:0000313" key="2">
    <source>
        <dbReference type="Proteomes" id="UP000184280"/>
    </source>
</evidence>
<dbReference type="Proteomes" id="UP000184280">
    <property type="component" value="Unassembled WGS sequence"/>
</dbReference>
<dbReference type="EMBL" id="FRCJ01000001">
    <property type="protein sequence ID" value="SHL75191.1"/>
    <property type="molecule type" value="Genomic_DNA"/>
</dbReference>
<evidence type="ECO:0000313" key="1">
    <source>
        <dbReference type="EMBL" id="SHL75191.1"/>
    </source>
</evidence>